<name>A0AAN5CWV8_9BILA</name>
<keyword evidence="2" id="KW-1185">Reference proteome</keyword>
<evidence type="ECO:0000313" key="1">
    <source>
        <dbReference type="EMBL" id="GMR51532.1"/>
    </source>
</evidence>
<organism evidence="1 2">
    <name type="scientific">Pristionchus mayeri</name>
    <dbReference type="NCBI Taxonomy" id="1317129"/>
    <lineage>
        <taxon>Eukaryota</taxon>
        <taxon>Metazoa</taxon>
        <taxon>Ecdysozoa</taxon>
        <taxon>Nematoda</taxon>
        <taxon>Chromadorea</taxon>
        <taxon>Rhabditida</taxon>
        <taxon>Rhabditina</taxon>
        <taxon>Diplogasteromorpha</taxon>
        <taxon>Diplogasteroidea</taxon>
        <taxon>Neodiplogasteridae</taxon>
        <taxon>Pristionchus</taxon>
    </lineage>
</organism>
<evidence type="ECO:0000313" key="2">
    <source>
        <dbReference type="Proteomes" id="UP001328107"/>
    </source>
</evidence>
<proteinExistence type="predicted"/>
<dbReference type="AlphaFoldDB" id="A0AAN5CWV8"/>
<protein>
    <submittedName>
        <fullName evidence="1">Uncharacterized protein</fullName>
    </submittedName>
</protein>
<reference evidence="2" key="1">
    <citation type="submission" date="2022-10" db="EMBL/GenBank/DDBJ databases">
        <title>Genome assembly of Pristionchus species.</title>
        <authorList>
            <person name="Yoshida K."/>
            <person name="Sommer R.J."/>
        </authorList>
    </citation>
    <scope>NUCLEOTIDE SEQUENCE [LARGE SCALE GENOMIC DNA]</scope>
    <source>
        <strain evidence="2">RS5460</strain>
    </source>
</reference>
<sequence length="125" mass="14283">ILSRFLSFAIFDRLARQHLLVHAAHFRCTNAFRLLETLLFAWSEAEFDVPLSFGALERVRNDYAPVTLKIHELGRLSVARGATFRDFRDTMSSSFAPSRIKIRLSAFAKGRTGSGCTREDNQQYK</sequence>
<feature type="non-terminal residue" evidence="1">
    <location>
        <position position="1"/>
    </location>
</feature>
<dbReference type="EMBL" id="BTRK01000005">
    <property type="protein sequence ID" value="GMR51532.1"/>
    <property type="molecule type" value="Genomic_DNA"/>
</dbReference>
<gene>
    <name evidence="1" type="ORF">PMAYCL1PPCAC_21727</name>
</gene>
<comment type="caution">
    <text evidence="1">The sequence shown here is derived from an EMBL/GenBank/DDBJ whole genome shotgun (WGS) entry which is preliminary data.</text>
</comment>
<dbReference type="Proteomes" id="UP001328107">
    <property type="component" value="Unassembled WGS sequence"/>
</dbReference>
<accession>A0AAN5CWV8</accession>